<dbReference type="CDD" id="cd17534">
    <property type="entry name" value="REC_DC-like"/>
    <property type="match status" value="1"/>
</dbReference>
<dbReference type="PROSITE" id="PS50930">
    <property type="entry name" value="HTH_LYTTR"/>
    <property type="match status" value="1"/>
</dbReference>
<evidence type="ECO:0000313" key="10">
    <source>
        <dbReference type="Proteomes" id="UP001596106"/>
    </source>
</evidence>
<dbReference type="EMBL" id="JBHSMA010000025">
    <property type="protein sequence ID" value="MFC5413176.1"/>
    <property type="molecule type" value="Genomic_DNA"/>
</dbReference>
<reference evidence="10" key="1">
    <citation type="journal article" date="2019" name="Int. J. Syst. Evol. Microbiol.">
        <title>The Global Catalogue of Microorganisms (GCM) 10K type strain sequencing project: providing services to taxonomists for standard genome sequencing and annotation.</title>
        <authorList>
            <consortium name="The Broad Institute Genomics Platform"/>
            <consortium name="The Broad Institute Genome Sequencing Center for Infectious Disease"/>
            <person name="Wu L."/>
            <person name="Ma J."/>
        </authorList>
    </citation>
    <scope>NUCLEOTIDE SEQUENCE [LARGE SCALE GENOMIC DNA]</scope>
    <source>
        <strain evidence="10">CCUG 55250</strain>
    </source>
</reference>
<dbReference type="InterPro" id="IPR039420">
    <property type="entry name" value="WalR-like"/>
</dbReference>
<feature type="domain" description="Response regulatory" evidence="7">
    <location>
        <begin position="5"/>
        <end position="121"/>
    </location>
</feature>
<keyword evidence="3" id="KW-0805">Transcription regulation</keyword>
<accession>A0ABW0IL50</accession>
<dbReference type="PANTHER" id="PTHR48111:SF1">
    <property type="entry name" value="TWO-COMPONENT RESPONSE REGULATOR ORR33"/>
    <property type="match status" value="1"/>
</dbReference>
<sequence>MDSLRILIIEDQLITATDICETLEKSGHVVTAIARNTQEAIASVIKNPPDLALIDIQLDGATDNGIETARKLLIYHAMPIIYLTANSESLIFEEAKKTMPAAYLLKPFRNNELTMQIELAYYNYLSATKDPDKTQTSDSLFLPIKKGYKKILKNDVVYLQANGSYVNIFMIQEEIPHLLTMNLGYLAQYFSTPNFYRLSRSVLINMNHLERIEGNQLFMHRHPYAIPIPEGSRMDLLKQLAVVRTR</sequence>
<dbReference type="Pfam" id="PF04397">
    <property type="entry name" value="LytTR"/>
    <property type="match status" value="1"/>
</dbReference>
<comment type="caution">
    <text evidence="9">The sequence shown here is derived from an EMBL/GenBank/DDBJ whole genome shotgun (WGS) entry which is preliminary data.</text>
</comment>
<evidence type="ECO:0000259" key="7">
    <source>
        <dbReference type="PROSITE" id="PS50110"/>
    </source>
</evidence>
<dbReference type="SMART" id="SM00448">
    <property type="entry name" value="REC"/>
    <property type="match status" value="1"/>
</dbReference>
<evidence type="ECO:0000256" key="1">
    <source>
        <dbReference type="ARBA" id="ARBA00022553"/>
    </source>
</evidence>
<protein>
    <submittedName>
        <fullName evidence="9">Response regulator</fullName>
    </submittedName>
</protein>
<gene>
    <name evidence="9" type="ORF">ACFPMF_27895</name>
</gene>
<dbReference type="Gene3D" id="3.40.50.2300">
    <property type="match status" value="1"/>
</dbReference>
<dbReference type="Gene3D" id="2.40.50.1020">
    <property type="entry name" value="LytTr DNA-binding domain"/>
    <property type="match status" value="1"/>
</dbReference>
<dbReference type="InterPro" id="IPR007492">
    <property type="entry name" value="LytTR_DNA-bd_dom"/>
</dbReference>
<organism evidence="9 10">
    <name type="scientific">Larkinella bovis</name>
    <dbReference type="NCBI Taxonomy" id="683041"/>
    <lineage>
        <taxon>Bacteria</taxon>
        <taxon>Pseudomonadati</taxon>
        <taxon>Bacteroidota</taxon>
        <taxon>Cytophagia</taxon>
        <taxon>Cytophagales</taxon>
        <taxon>Spirosomataceae</taxon>
        <taxon>Larkinella</taxon>
    </lineage>
</organism>
<keyword evidence="5" id="KW-0804">Transcription</keyword>
<feature type="modified residue" description="4-aspartylphosphate" evidence="6">
    <location>
        <position position="55"/>
    </location>
</feature>
<keyword evidence="10" id="KW-1185">Reference proteome</keyword>
<name>A0ABW0IL50_9BACT</name>
<dbReference type="SUPFAM" id="SSF52172">
    <property type="entry name" value="CheY-like"/>
    <property type="match status" value="1"/>
</dbReference>
<dbReference type="Proteomes" id="UP001596106">
    <property type="component" value="Unassembled WGS sequence"/>
</dbReference>
<dbReference type="PROSITE" id="PS50110">
    <property type="entry name" value="RESPONSE_REGULATORY"/>
    <property type="match status" value="1"/>
</dbReference>
<dbReference type="InterPro" id="IPR001789">
    <property type="entry name" value="Sig_transdc_resp-reg_receiver"/>
</dbReference>
<dbReference type="Pfam" id="PF00072">
    <property type="entry name" value="Response_reg"/>
    <property type="match status" value="1"/>
</dbReference>
<evidence type="ECO:0000259" key="8">
    <source>
        <dbReference type="PROSITE" id="PS50930"/>
    </source>
</evidence>
<evidence type="ECO:0000256" key="5">
    <source>
        <dbReference type="ARBA" id="ARBA00023163"/>
    </source>
</evidence>
<evidence type="ECO:0000256" key="6">
    <source>
        <dbReference type="PROSITE-ProRule" id="PRU00169"/>
    </source>
</evidence>
<evidence type="ECO:0000256" key="3">
    <source>
        <dbReference type="ARBA" id="ARBA00023015"/>
    </source>
</evidence>
<dbReference type="RefSeq" id="WP_379851447.1">
    <property type="nucleotide sequence ID" value="NZ_JBHSMA010000025.1"/>
</dbReference>
<keyword evidence="4" id="KW-0238">DNA-binding</keyword>
<keyword evidence="2" id="KW-0902">Two-component regulatory system</keyword>
<proteinExistence type="predicted"/>
<evidence type="ECO:0000256" key="2">
    <source>
        <dbReference type="ARBA" id="ARBA00023012"/>
    </source>
</evidence>
<evidence type="ECO:0000256" key="4">
    <source>
        <dbReference type="ARBA" id="ARBA00023125"/>
    </source>
</evidence>
<dbReference type="PANTHER" id="PTHR48111">
    <property type="entry name" value="REGULATOR OF RPOS"/>
    <property type="match status" value="1"/>
</dbReference>
<feature type="domain" description="HTH LytTR-type" evidence="8">
    <location>
        <begin position="140"/>
        <end position="213"/>
    </location>
</feature>
<dbReference type="SMART" id="SM00850">
    <property type="entry name" value="LytTR"/>
    <property type="match status" value="1"/>
</dbReference>
<keyword evidence="1 6" id="KW-0597">Phosphoprotein</keyword>
<dbReference type="InterPro" id="IPR011006">
    <property type="entry name" value="CheY-like_superfamily"/>
</dbReference>
<evidence type="ECO:0000313" key="9">
    <source>
        <dbReference type="EMBL" id="MFC5413176.1"/>
    </source>
</evidence>